<dbReference type="EMBL" id="SHKV01000001">
    <property type="protein sequence ID" value="RZU34142.1"/>
    <property type="molecule type" value="Genomic_DNA"/>
</dbReference>
<name>A0A4Q7YAD0_9ACTN</name>
<keyword evidence="4" id="KW-1185">Reference proteome</keyword>
<accession>A0A4Q7YAD0</accession>
<evidence type="ECO:0000256" key="1">
    <source>
        <dbReference type="SAM" id="MobiDB-lite"/>
    </source>
</evidence>
<evidence type="ECO:0000256" key="2">
    <source>
        <dbReference type="SAM" id="Phobius"/>
    </source>
</evidence>
<evidence type="ECO:0000313" key="3">
    <source>
        <dbReference type="EMBL" id="RZU34142.1"/>
    </source>
</evidence>
<dbReference type="Proteomes" id="UP000292507">
    <property type="component" value="Unassembled WGS sequence"/>
</dbReference>
<organism evidence="3 4">
    <name type="scientific">Blastococcus saxobsidens</name>
    <dbReference type="NCBI Taxonomy" id="138336"/>
    <lineage>
        <taxon>Bacteria</taxon>
        <taxon>Bacillati</taxon>
        <taxon>Actinomycetota</taxon>
        <taxon>Actinomycetes</taxon>
        <taxon>Geodermatophilales</taxon>
        <taxon>Geodermatophilaceae</taxon>
        <taxon>Blastococcus</taxon>
    </lineage>
</organism>
<feature type="transmembrane region" description="Helical" evidence="2">
    <location>
        <begin position="20"/>
        <end position="40"/>
    </location>
</feature>
<feature type="region of interest" description="Disordered" evidence="1">
    <location>
        <begin position="237"/>
        <end position="266"/>
    </location>
</feature>
<protein>
    <submittedName>
        <fullName evidence="3">Uncharacterized protein</fullName>
    </submittedName>
</protein>
<keyword evidence="2" id="KW-0472">Membrane</keyword>
<evidence type="ECO:0000313" key="4">
    <source>
        <dbReference type="Proteomes" id="UP000292507"/>
    </source>
</evidence>
<keyword evidence="2" id="KW-0812">Transmembrane</keyword>
<sequence length="501" mass="55228">MVEGERSVGRRRSTRSTAAVGALILLLAVVLPLGVALYARYRDADQWLWDDWAALIISMLLGLLFFVLAHVLGRDGERRARAVADAELMTTIGALHMSSARSFAGSDRHALRIAADARAALQHYPNASADEQSALLRTIEDAFSDLAFGTFARADALPRSVWNQLAAGAEGVVAEARQVAAGLGRRAESQGGDLSRLADNVTFALSIGRQVREQHRPPLPPGRPQVLRCVWDGVPPAPETRPDGVESPEQQAARTAAAEKGAADADRQGEALLVRRERLSCLYRRELTVKKDWRVVFDAGDAIACRVVLSDLSGTDHWLAPWYVSDMPPPLHPVNVLFDDLDEAAHHDPVVDRPGLPRFPELLRHGGLPAGMRRRAIANLRDLLRQQEIATVCVLVYDVVTAGGRTQRLVLDGNHRLAAARALAEERRTGWRRRRRKDAATDVRVLAFVMSERRPVDAPASDLEGRFPDWRGFTPDVGLARGTWLPDRYLRMLAGDRHPTQ</sequence>
<keyword evidence="2" id="KW-1133">Transmembrane helix</keyword>
<feature type="transmembrane region" description="Helical" evidence="2">
    <location>
        <begin position="52"/>
        <end position="72"/>
    </location>
</feature>
<gene>
    <name evidence="3" type="ORF">BKA19_3899</name>
</gene>
<comment type="caution">
    <text evidence="3">The sequence shown here is derived from an EMBL/GenBank/DDBJ whole genome shotgun (WGS) entry which is preliminary data.</text>
</comment>
<reference evidence="3 4" key="1">
    <citation type="submission" date="2019-02" db="EMBL/GenBank/DDBJ databases">
        <title>Sequencing the genomes of 1000 actinobacteria strains.</title>
        <authorList>
            <person name="Klenk H.-P."/>
        </authorList>
    </citation>
    <scope>NUCLEOTIDE SEQUENCE [LARGE SCALE GENOMIC DNA]</scope>
    <source>
        <strain evidence="3 4">DSM 44509</strain>
    </source>
</reference>
<proteinExistence type="predicted"/>
<dbReference type="AlphaFoldDB" id="A0A4Q7YAD0"/>